<accession>A0ABW5QZ85</accession>
<reference evidence="3" key="1">
    <citation type="journal article" date="2019" name="Int. J. Syst. Evol. Microbiol.">
        <title>The Global Catalogue of Microorganisms (GCM) 10K type strain sequencing project: providing services to taxonomists for standard genome sequencing and annotation.</title>
        <authorList>
            <consortium name="The Broad Institute Genomics Platform"/>
            <consortium name="The Broad Institute Genome Sequencing Center for Infectious Disease"/>
            <person name="Wu L."/>
            <person name="Ma J."/>
        </authorList>
    </citation>
    <scope>NUCLEOTIDE SEQUENCE [LARGE SCALE GENOMIC DNA]</scope>
    <source>
        <strain evidence="3">TISTR 1827</strain>
    </source>
</reference>
<evidence type="ECO:0000259" key="1">
    <source>
        <dbReference type="Pfam" id="PF07561"/>
    </source>
</evidence>
<dbReference type="EMBL" id="JBHUMY010000016">
    <property type="protein sequence ID" value="MFD2661623.1"/>
    <property type="molecule type" value="Genomic_DNA"/>
</dbReference>
<protein>
    <submittedName>
        <fullName evidence="2">DUF1540 domain-containing protein</fullName>
    </submittedName>
</protein>
<dbReference type="RefSeq" id="WP_379274721.1">
    <property type="nucleotide sequence ID" value="NZ_JBHUGT010000029.1"/>
</dbReference>
<proteinExistence type="predicted"/>
<dbReference type="Pfam" id="PF07561">
    <property type="entry name" value="DUF1540"/>
    <property type="match status" value="1"/>
</dbReference>
<organism evidence="2 3">
    <name type="scientific">Paenibacillus thailandensis</name>
    <dbReference type="NCBI Taxonomy" id="393250"/>
    <lineage>
        <taxon>Bacteria</taxon>
        <taxon>Bacillati</taxon>
        <taxon>Bacillota</taxon>
        <taxon>Bacilli</taxon>
        <taxon>Bacillales</taxon>
        <taxon>Paenibacillaceae</taxon>
        <taxon>Paenibacillus</taxon>
    </lineage>
</organism>
<evidence type="ECO:0000313" key="2">
    <source>
        <dbReference type="EMBL" id="MFD2661623.1"/>
    </source>
</evidence>
<name>A0ABW5QZ85_9BACL</name>
<feature type="domain" description="DUF1540" evidence="1">
    <location>
        <begin position="5"/>
        <end position="66"/>
    </location>
</feature>
<keyword evidence="3" id="KW-1185">Reference proteome</keyword>
<gene>
    <name evidence="2" type="ORF">ACFSW5_15320</name>
</gene>
<dbReference type="InterPro" id="IPR011437">
    <property type="entry name" value="DUF1540"/>
</dbReference>
<evidence type="ECO:0000313" key="3">
    <source>
        <dbReference type="Proteomes" id="UP001597493"/>
    </source>
</evidence>
<comment type="caution">
    <text evidence="2">The sequence shown here is derived from an EMBL/GenBank/DDBJ whole genome shotgun (WGS) entry which is preliminary data.</text>
</comment>
<sequence>MPEGVSCSVSNCTYWKEGNACGADRISVDIDQHASPDFFEEFAADDLGLDHQDQATQSSVTCCYTFKPKE</sequence>
<dbReference type="Proteomes" id="UP001597493">
    <property type="component" value="Unassembled WGS sequence"/>
</dbReference>